<proteinExistence type="predicted"/>
<dbReference type="EMBL" id="LS483470">
    <property type="protein sequence ID" value="SQI36100.1"/>
    <property type="molecule type" value="Genomic_DNA"/>
</dbReference>
<dbReference type="KEGG" id="lri:NCTC12151_00617"/>
<dbReference type="AlphaFoldDB" id="A0A2X4USV1"/>
<gene>
    <name evidence="2" type="ORF">NCTC12151_00617</name>
</gene>
<evidence type="ECO:0000256" key="1">
    <source>
        <dbReference type="SAM" id="MobiDB-lite"/>
    </source>
</evidence>
<dbReference type="Proteomes" id="UP000249005">
    <property type="component" value="Chromosome 1"/>
</dbReference>
<feature type="compositionally biased region" description="Polar residues" evidence="1">
    <location>
        <begin position="35"/>
        <end position="46"/>
    </location>
</feature>
<evidence type="ECO:0000313" key="2">
    <source>
        <dbReference type="EMBL" id="SQI36100.1"/>
    </source>
</evidence>
<sequence length="222" mass="25314">MAVVAWTLTETPPRTWRRLLQSSSSCSSGGNTSTYVEKTSPQTTPESGHRKHLHVRGEDQESFTSLLRLTETPPRTWRRPTDRSLIGGGLGNTSTYVEKTQPLHQECTFDKKHLHVRGEDAVPACQITLTSETPPRTWRRRRPTSRNIACTRNTSTYVEKTNVEGLRVSRAQKHLHVRGEDSVVWPNSAICWETPPRTWRRPSGVLSARLWLRNTSTYVEKT</sequence>
<evidence type="ECO:0000313" key="3">
    <source>
        <dbReference type="Proteomes" id="UP000249005"/>
    </source>
</evidence>
<feature type="region of interest" description="Disordered" evidence="1">
    <location>
        <begin position="20"/>
        <end position="59"/>
    </location>
</feature>
<dbReference type="AntiFam" id="ANF00057">
    <property type="entry name" value="Translation of E. coli type CRISPR repeat"/>
</dbReference>
<organism evidence="2 3">
    <name type="scientific">Leminorella richardii</name>
    <dbReference type="NCBI Taxonomy" id="158841"/>
    <lineage>
        <taxon>Bacteria</taxon>
        <taxon>Pseudomonadati</taxon>
        <taxon>Pseudomonadota</taxon>
        <taxon>Gammaproteobacteria</taxon>
        <taxon>Enterobacterales</taxon>
        <taxon>Budviciaceae</taxon>
        <taxon>Leminorella</taxon>
    </lineage>
</organism>
<protein>
    <submittedName>
        <fullName evidence="2">Uncharacterized protein</fullName>
    </submittedName>
</protein>
<keyword evidence="3" id="KW-1185">Reference proteome</keyword>
<name>A0A2X4USV1_9GAMM</name>
<feature type="compositionally biased region" description="Low complexity" evidence="1">
    <location>
        <begin position="22"/>
        <end position="34"/>
    </location>
</feature>
<accession>A0A2X4USV1</accession>
<reference evidence="2 3" key="1">
    <citation type="submission" date="2018-06" db="EMBL/GenBank/DDBJ databases">
        <authorList>
            <consortium name="Pathogen Informatics"/>
            <person name="Doyle S."/>
        </authorList>
    </citation>
    <scope>NUCLEOTIDE SEQUENCE [LARGE SCALE GENOMIC DNA]</scope>
    <source>
        <strain evidence="2 3">NCTC12151</strain>
    </source>
</reference>